<proteinExistence type="predicted"/>
<gene>
    <name evidence="1" type="ORF">BU204_27120</name>
</gene>
<dbReference type="RefSeq" id="WP_075128622.1">
    <property type="nucleotide sequence ID" value="NZ_MSIE01000055.1"/>
</dbReference>
<evidence type="ECO:0008006" key="3">
    <source>
        <dbReference type="Google" id="ProtNLM"/>
    </source>
</evidence>
<accession>A0A1Q8CGL2</accession>
<evidence type="ECO:0000313" key="2">
    <source>
        <dbReference type="Proteomes" id="UP000185596"/>
    </source>
</evidence>
<reference evidence="1 2" key="1">
    <citation type="submission" date="2016-12" db="EMBL/GenBank/DDBJ databases">
        <title>The draft genome sequence of Actinophytocola sp. 11-183.</title>
        <authorList>
            <person name="Wang W."/>
            <person name="Yuan L."/>
        </authorList>
    </citation>
    <scope>NUCLEOTIDE SEQUENCE [LARGE SCALE GENOMIC DNA]</scope>
    <source>
        <strain evidence="1 2">11-183</strain>
    </source>
</reference>
<organism evidence="1 2">
    <name type="scientific">Actinophytocola xanthii</name>
    <dbReference type="NCBI Taxonomy" id="1912961"/>
    <lineage>
        <taxon>Bacteria</taxon>
        <taxon>Bacillati</taxon>
        <taxon>Actinomycetota</taxon>
        <taxon>Actinomycetes</taxon>
        <taxon>Pseudonocardiales</taxon>
        <taxon>Pseudonocardiaceae</taxon>
    </lineage>
</organism>
<dbReference type="InterPro" id="IPR029058">
    <property type="entry name" value="AB_hydrolase_fold"/>
</dbReference>
<protein>
    <recommendedName>
        <fullName evidence="3">Serine peptidase</fullName>
    </recommendedName>
</protein>
<comment type="caution">
    <text evidence="1">The sequence shown here is derived from an EMBL/GenBank/DDBJ whole genome shotgun (WGS) entry which is preliminary data.</text>
</comment>
<dbReference type="OrthoDB" id="3483116at2"/>
<dbReference type="EMBL" id="MSIE01000055">
    <property type="protein sequence ID" value="OLF13498.1"/>
    <property type="molecule type" value="Genomic_DNA"/>
</dbReference>
<evidence type="ECO:0000313" key="1">
    <source>
        <dbReference type="EMBL" id="OLF13498.1"/>
    </source>
</evidence>
<dbReference type="STRING" id="1912961.BU204_27120"/>
<sequence length="266" mass="29088">MRIVGVHGVGNYDPARSPSAAAMRLATTWGAALNGVRQIDLAVAYYAHHLRPVAAQGVEDVGLLDEEVARLVLAWGFAAGAPNELTQGPATVPLRYLTDWVARSFGLDSRLVRWFVAVFFRELATYLSGTDEQARLDAREEVVGVIKRHRPDVVVAHSLGTVVTYEALAANPHLSVDLLVTLGSPLGMPDVVYERLRPMPAGRLPGVRRWVNIADIGDLVAIPRRLGGRFATDADHEETIGLFDFHRVRRYLAAERTRQVLTNAGG</sequence>
<dbReference type="Gene3D" id="3.40.50.1820">
    <property type="entry name" value="alpha/beta hydrolase"/>
    <property type="match status" value="1"/>
</dbReference>
<dbReference type="AlphaFoldDB" id="A0A1Q8CGL2"/>
<dbReference type="Proteomes" id="UP000185596">
    <property type="component" value="Unassembled WGS sequence"/>
</dbReference>
<dbReference type="SUPFAM" id="SSF53474">
    <property type="entry name" value="alpha/beta-Hydrolases"/>
    <property type="match status" value="1"/>
</dbReference>
<name>A0A1Q8CGL2_9PSEU</name>
<keyword evidence="2" id="KW-1185">Reference proteome</keyword>